<dbReference type="AlphaFoldDB" id="A0A2G8SXV1"/>
<proteinExistence type="predicted"/>
<evidence type="ECO:0000313" key="3">
    <source>
        <dbReference type="Proteomes" id="UP000228593"/>
    </source>
</evidence>
<dbReference type="RefSeq" id="WP_099917145.1">
    <property type="nucleotide sequence ID" value="NZ_BMHS01000005.1"/>
</dbReference>
<dbReference type="EMBL" id="PDOB01000032">
    <property type="protein sequence ID" value="PIL38615.1"/>
    <property type="molecule type" value="Genomic_DNA"/>
</dbReference>
<evidence type="ECO:0000313" key="2">
    <source>
        <dbReference type="EMBL" id="PIL38615.1"/>
    </source>
</evidence>
<organism evidence="2 3">
    <name type="scientific">Massilia psychrophila</name>
    <dbReference type="NCBI Taxonomy" id="1603353"/>
    <lineage>
        <taxon>Bacteria</taxon>
        <taxon>Pseudomonadati</taxon>
        <taxon>Pseudomonadota</taxon>
        <taxon>Betaproteobacteria</taxon>
        <taxon>Burkholderiales</taxon>
        <taxon>Oxalobacteraceae</taxon>
        <taxon>Telluria group</taxon>
        <taxon>Massilia</taxon>
    </lineage>
</organism>
<keyword evidence="1" id="KW-0812">Transmembrane</keyword>
<comment type="caution">
    <text evidence="2">The sequence shown here is derived from an EMBL/GenBank/DDBJ whole genome shotgun (WGS) entry which is preliminary data.</text>
</comment>
<reference evidence="2 3" key="1">
    <citation type="submission" date="2017-10" db="EMBL/GenBank/DDBJ databases">
        <title>Massilia psychrophilum sp. nov., a novel purple-pigmented bacterium isolated from Tianshan glacier, Xinjiang Municipality, China.</title>
        <authorList>
            <person name="Wang H."/>
        </authorList>
    </citation>
    <scope>NUCLEOTIDE SEQUENCE [LARGE SCALE GENOMIC DNA]</scope>
    <source>
        <strain evidence="2 3">JCM 30813</strain>
    </source>
</reference>
<gene>
    <name evidence="2" type="ORF">CR103_17025</name>
</gene>
<protein>
    <submittedName>
        <fullName evidence="2">Uncharacterized protein</fullName>
    </submittedName>
</protein>
<evidence type="ECO:0000256" key="1">
    <source>
        <dbReference type="SAM" id="Phobius"/>
    </source>
</evidence>
<keyword evidence="1" id="KW-0472">Membrane</keyword>
<dbReference type="OrthoDB" id="8759208at2"/>
<dbReference type="Proteomes" id="UP000228593">
    <property type="component" value="Unassembled WGS sequence"/>
</dbReference>
<accession>A0A2G8SXV1</accession>
<sequence length="70" mass="7441">MNKLTWIGTIVWGAFVGGFGLTGANVGEIAPQDVMFLITGGMVTCLIGMIGPVGFMGWVPGLRTEQKSYF</sequence>
<feature type="transmembrane region" description="Helical" evidence="1">
    <location>
        <begin position="34"/>
        <end position="59"/>
    </location>
</feature>
<feature type="transmembrane region" description="Helical" evidence="1">
    <location>
        <begin position="6"/>
        <end position="27"/>
    </location>
</feature>
<name>A0A2G8SXV1_9BURK</name>
<keyword evidence="1" id="KW-1133">Transmembrane helix</keyword>
<keyword evidence="3" id="KW-1185">Reference proteome</keyword>